<dbReference type="Proteomes" id="UP001183629">
    <property type="component" value="Unassembled WGS sequence"/>
</dbReference>
<protein>
    <submittedName>
        <fullName evidence="1">Uncharacterized protein</fullName>
    </submittedName>
</protein>
<accession>A0AAE3ZYD0</accession>
<evidence type="ECO:0000313" key="1">
    <source>
        <dbReference type="EMBL" id="MDR7327489.1"/>
    </source>
</evidence>
<sequence length="33" mass="3420">MAMRQKRLAAMAMPAAAVTALRTWTVVSGNSAG</sequence>
<organism evidence="1 2">
    <name type="scientific">Catenuloplanes niger</name>
    <dbReference type="NCBI Taxonomy" id="587534"/>
    <lineage>
        <taxon>Bacteria</taxon>
        <taxon>Bacillati</taxon>
        <taxon>Actinomycetota</taxon>
        <taxon>Actinomycetes</taxon>
        <taxon>Micromonosporales</taxon>
        <taxon>Micromonosporaceae</taxon>
        <taxon>Catenuloplanes</taxon>
    </lineage>
</organism>
<proteinExistence type="predicted"/>
<dbReference type="EMBL" id="JAVDYC010000001">
    <property type="protein sequence ID" value="MDR7327489.1"/>
    <property type="molecule type" value="Genomic_DNA"/>
</dbReference>
<keyword evidence="2" id="KW-1185">Reference proteome</keyword>
<gene>
    <name evidence="1" type="ORF">J2S44_007739</name>
</gene>
<reference evidence="1 2" key="1">
    <citation type="submission" date="2023-07" db="EMBL/GenBank/DDBJ databases">
        <title>Sequencing the genomes of 1000 actinobacteria strains.</title>
        <authorList>
            <person name="Klenk H.-P."/>
        </authorList>
    </citation>
    <scope>NUCLEOTIDE SEQUENCE [LARGE SCALE GENOMIC DNA]</scope>
    <source>
        <strain evidence="1 2">DSM 44711</strain>
    </source>
</reference>
<comment type="caution">
    <text evidence="1">The sequence shown here is derived from an EMBL/GenBank/DDBJ whole genome shotgun (WGS) entry which is preliminary data.</text>
</comment>
<name>A0AAE3ZYD0_9ACTN</name>
<dbReference type="AlphaFoldDB" id="A0AAE3ZYD0"/>
<evidence type="ECO:0000313" key="2">
    <source>
        <dbReference type="Proteomes" id="UP001183629"/>
    </source>
</evidence>